<dbReference type="PROSITE" id="PS51025">
    <property type="entry name" value="PWI"/>
    <property type="match status" value="1"/>
</dbReference>
<organism evidence="4 5">
    <name type="scientific">Mikania micrantha</name>
    <name type="common">bitter vine</name>
    <dbReference type="NCBI Taxonomy" id="192012"/>
    <lineage>
        <taxon>Eukaryota</taxon>
        <taxon>Viridiplantae</taxon>
        <taxon>Streptophyta</taxon>
        <taxon>Embryophyta</taxon>
        <taxon>Tracheophyta</taxon>
        <taxon>Spermatophyta</taxon>
        <taxon>Magnoliopsida</taxon>
        <taxon>eudicotyledons</taxon>
        <taxon>Gunneridae</taxon>
        <taxon>Pentapetalae</taxon>
        <taxon>asterids</taxon>
        <taxon>campanulids</taxon>
        <taxon>Asterales</taxon>
        <taxon>Asteraceae</taxon>
        <taxon>Asteroideae</taxon>
        <taxon>Heliantheae alliance</taxon>
        <taxon>Eupatorieae</taxon>
        <taxon>Mikania</taxon>
    </lineage>
</organism>
<feature type="compositionally biased region" description="Low complexity" evidence="2">
    <location>
        <begin position="555"/>
        <end position="564"/>
    </location>
</feature>
<evidence type="ECO:0000256" key="2">
    <source>
        <dbReference type="SAM" id="MobiDB-lite"/>
    </source>
</evidence>
<accession>A0A5N6N9N5</accession>
<feature type="compositionally biased region" description="Basic and acidic residues" evidence="2">
    <location>
        <begin position="670"/>
        <end position="683"/>
    </location>
</feature>
<dbReference type="OrthoDB" id="163257at2759"/>
<feature type="compositionally biased region" description="Basic and acidic residues" evidence="2">
    <location>
        <begin position="694"/>
        <end position="707"/>
    </location>
</feature>
<gene>
    <name evidence="4" type="ORF">E3N88_22187</name>
</gene>
<dbReference type="Gene3D" id="1.20.1390.10">
    <property type="entry name" value="PWI domain"/>
    <property type="match status" value="1"/>
</dbReference>
<evidence type="ECO:0000313" key="5">
    <source>
        <dbReference type="Proteomes" id="UP000326396"/>
    </source>
</evidence>
<feature type="domain" description="PWI" evidence="3">
    <location>
        <begin position="27"/>
        <end position="125"/>
    </location>
</feature>
<feature type="region of interest" description="Disordered" evidence="2">
    <location>
        <begin position="179"/>
        <end position="859"/>
    </location>
</feature>
<dbReference type="InterPro" id="IPR036483">
    <property type="entry name" value="PWI_dom_sf"/>
</dbReference>
<feature type="compositionally biased region" description="Low complexity" evidence="2">
    <location>
        <begin position="490"/>
        <end position="516"/>
    </location>
</feature>
<evidence type="ECO:0000259" key="3">
    <source>
        <dbReference type="PROSITE" id="PS51025"/>
    </source>
</evidence>
<feature type="compositionally biased region" description="Low complexity" evidence="2">
    <location>
        <begin position="436"/>
        <end position="448"/>
    </location>
</feature>
<dbReference type="GO" id="GO:0003723">
    <property type="term" value="F:RNA binding"/>
    <property type="evidence" value="ECO:0007669"/>
    <property type="project" value="TreeGrafter"/>
</dbReference>
<evidence type="ECO:0000256" key="1">
    <source>
        <dbReference type="ARBA" id="ARBA00022664"/>
    </source>
</evidence>
<feature type="compositionally biased region" description="Basic and acidic residues" evidence="2">
    <location>
        <begin position="718"/>
        <end position="733"/>
    </location>
</feature>
<reference evidence="4 5" key="1">
    <citation type="submission" date="2019-05" db="EMBL/GenBank/DDBJ databases">
        <title>Mikania micrantha, genome provides insights into the molecular mechanism of rapid growth.</title>
        <authorList>
            <person name="Liu B."/>
        </authorList>
    </citation>
    <scope>NUCLEOTIDE SEQUENCE [LARGE SCALE GENOMIC DNA]</scope>
    <source>
        <strain evidence="4">NLD-2019</strain>
        <tissue evidence="4">Leaf</tissue>
    </source>
</reference>
<dbReference type="InterPro" id="IPR002483">
    <property type="entry name" value="PWI_dom"/>
</dbReference>
<dbReference type="PANTHER" id="PTHR23148:SF0">
    <property type="entry name" value="SERINE_ARGININE REPETITIVE MATRIX PROTEIN 1"/>
    <property type="match status" value="1"/>
</dbReference>
<dbReference type="Proteomes" id="UP000326396">
    <property type="component" value="Linkage Group LG2"/>
</dbReference>
<feature type="region of interest" description="Disordered" evidence="2">
    <location>
        <begin position="125"/>
        <end position="164"/>
    </location>
</feature>
<feature type="compositionally biased region" description="Basic and acidic residues" evidence="2">
    <location>
        <begin position="622"/>
        <end position="636"/>
    </location>
</feature>
<proteinExistence type="predicted"/>
<feature type="compositionally biased region" description="Basic residues" evidence="2">
    <location>
        <begin position="476"/>
        <end position="489"/>
    </location>
</feature>
<feature type="compositionally biased region" description="Basic residues" evidence="2">
    <location>
        <begin position="793"/>
        <end position="813"/>
    </location>
</feature>
<keyword evidence="5" id="KW-1185">Reference proteome</keyword>
<feature type="compositionally biased region" description="Basic residues" evidence="2">
    <location>
        <begin position="541"/>
        <end position="554"/>
    </location>
</feature>
<feature type="compositionally biased region" description="Polar residues" evidence="2">
    <location>
        <begin position="528"/>
        <end position="539"/>
    </location>
</feature>
<dbReference type="Pfam" id="PF01480">
    <property type="entry name" value="PWI"/>
    <property type="match status" value="1"/>
</dbReference>
<feature type="compositionally biased region" description="Low complexity" evidence="2">
    <location>
        <begin position="217"/>
        <end position="246"/>
    </location>
</feature>
<dbReference type="GO" id="GO:0048024">
    <property type="term" value="P:regulation of mRNA splicing, via spliceosome"/>
    <property type="evidence" value="ECO:0007669"/>
    <property type="project" value="TreeGrafter"/>
</dbReference>
<feature type="compositionally biased region" description="Basic and acidic residues" evidence="2">
    <location>
        <begin position="840"/>
        <end position="859"/>
    </location>
</feature>
<feature type="compositionally biased region" description="Low complexity" evidence="2">
    <location>
        <begin position="406"/>
        <end position="418"/>
    </location>
</feature>
<dbReference type="PANTHER" id="PTHR23148">
    <property type="entry name" value="SERINE/ARGININE REGULATED NUCLEAR MATRIX PROTEIN"/>
    <property type="match status" value="1"/>
</dbReference>
<dbReference type="SMART" id="SM00311">
    <property type="entry name" value="PWI"/>
    <property type="match status" value="1"/>
</dbReference>
<comment type="caution">
    <text evidence="4">The sequence shown here is derived from an EMBL/GenBank/DDBJ whole genome shotgun (WGS) entry which is preliminary data.</text>
</comment>
<dbReference type="SUPFAM" id="SSF101233">
    <property type="entry name" value="PWI domain"/>
    <property type="match status" value="1"/>
</dbReference>
<feature type="compositionally biased region" description="Basic and acidic residues" evidence="2">
    <location>
        <begin position="125"/>
        <end position="162"/>
    </location>
</feature>
<sequence>MSGGFFRGTTADQDTRFSNKHAKLLKSQKFPPELENLVDMTKVKMDVMRPWIAQRVTELLGFEDEVLINFIYGLLEEKVVNGKEIQISLTGFMEKNTGKFMKELWTHLLSAQQNASGVPQQFLDAKEEETRKKQEDTDRITRELKKTKEKEGHEQERVKMDRDADDVNAAILEVHPRRHTKFSSKWSADAEVTDERNGSKENARITRSPHSTDHILSPPRGTRSRSISRSSNSRSHLRSRSLSASPKPLRRSVSVEKRPHSLSRRSSTPRRVGARLRSPSPASSRGRSPSPARRRLRSPSPPSSRGRSSSPARRRLRSPARRRSRSPVWRRSRSPVRRGSRSPLRRRSRSPVHQRPRSPVRQRPRSPIHHRSRTPIRRRSRTPIRRRSRTPIRRRSRSPIRRRSMSRSPIQRRSMSRSPIRRRSMSRSPIRRRSMSRSPIWRRSMSRSPIRRRLRTPIRRRSRSWSPVQRMSQSPIRRRSPIPSHRRPRSPYQRRSNSTSSSSLVRSRSPSPVRGKPPSHPTRRQYQRAPSTPRDQSLSPTRRRTTFPGRRRSPNPRSRSSSPSAGISMPHTHGTPSSLLKRESPKHQQRSPIQSSQDRRRGHQATRKVTAESHSPAPVKSLESDPKGRRISHNKESVLSPTIYKSPLSSASPLDAGRSPRSKSPVPPKRQREGTTTKDRFDNVEDEEMTFSRVKADICENRDPVSHKRDKNKQSLPVEKRNSKNDGMSKADEMNQEAVKLPKFLPKEERHNQRGSLDSVSEKSNHKRKHKRKDVTSGDENSHDSHTEDRKEAKRRRKEAKKLKKEEKRKRREERRLKKDARRAERLKLKARGNVSPSSDSDKSYDTHDELASSDQKKLEIELREKALESLRAKKGAVY</sequence>
<dbReference type="InterPro" id="IPR052225">
    <property type="entry name" value="Ser/Arg_repetitive_matrix"/>
</dbReference>
<dbReference type="GO" id="GO:0005681">
    <property type="term" value="C:spliceosomal complex"/>
    <property type="evidence" value="ECO:0007669"/>
    <property type="project" value="TreeGrafter"/>
</dbReference>
<feature type="compositionally biased region" description="Basic and acidic residues" evidence="2">
    <location>
        <begin position="814"/>
        <end position="828"/>
    </location>
</feature>
<keyword evidence="1" id="KW-0507">mRNA processing</keyword>
<name>A0A5N6N9N5_9ASTR</name>
<evidence type="ECO:0000313" key="4">
    <source>
        <dbReference type="EMBL" id="KAD4584586.1"/>
    </source>
</evidence>
<feature type="compositionally biased region" description="Basic residues" evidence="2">
    <location>
        <begin position="312"/>
        <end position="405"/>
    </location>
</feature>
<feature type="compositionally biased region" description="Basic and acidic residues" evidence="2">
    <location>
        <begin position="774"/>
        <end position="792"/>
    </location>
</feature>
<protein>
    <recommendedName>
        <fullName evidence="3">PWI domain-containing protein</fullName>
    </recommendedName>
</protein>
<feature type="compositionally biased region" description="Basic residues" evidence="2">
    <location>
        <begin position="419"/>
        <end position="435"/>
    </location>
</feature>
<dbReference type="EMBL" id="SZYD01000012">
    <property type="protein sequence ID" value="KAD4584586.1"/>
    <property type="molecule type" value="Genomic_DNA"/>
</dbReference>
<dbReference type="GO" id="GO:0006397">
    <property type="term" value="P:mRNA processing"/>
    <property type="evidence" value="ECO:0007669"/>
    <property type="project" value="UniProtKB-KW"/>
</dbReference>
<feature type="compositionally biased region" description="Basic residues" evidence="2">
    <location>
        <begin position="449"/>
        <end position="463"/>
    </location>
</feature>
<feature type="compositionally biased region" description="Low complexity" evidence="2">
    <location>
        <begin position="275"/>
        <end position="291"/>
    </location>
</feature>
<feature type="compositionally biased region" description="Basic and acidic residues" evidence="2">
    <location>
        <begin position="193"/>
        <end position="204"/>
    </location>
</feature>
<dbReference type="AlphaFoldDB" id="A0A5N6N9N5"/>